<dbReference type="HOGENOM" id="CLU_002706_0_6_1"/>
<dbReference type="EMBL" id="CM001883">
    <property type="protein sequence ID" value="EOY08375.1"/>
    <property type="molecule type" value="Genomic_DNA"/>
</dbReference>
<dbReference type="eggNOG" id="KOG4197">
    <property type="taxonomic scope" value="Eukaryota"/>
</dbReference>
<dbReference type="InterPro" id="IPR011990">
    <property type="entry name" value="TPR-like_helical_dom_sf"/>
</dbReference>
<dbReference type="InterPro" id="IPR046960">
    <property type="entry name" value="PPR_At4g14850-like_plant"/>
</dbReference>
<evidence type="ECO:0000256" key="3">
    <source>
        <dbReference type="PROSITE-ProRule" id="PRU00708"/>
    </source>
</evidence>
<sequence length="598" mass="67115">MIGPDQYGLLKHGLIILTRSDPAHRSIQFREKKGKERKGKAYVKILFPLMPVPHPHLLNTLPSLPTLLRSCKTQNQLHQIHAHIIKKGLQQDHILITLFLSLSTSLSYSTSVFNYLFHPSTCVWNSLLKGYSRNSSFLQTLSLFIRMKRDGGLPDKYTYSLVIKACSSQFKAWEGKMLHGLALKGGGKEDVFVGTSLVDFYGKIMEIFNARKVFDEMSERNVVSWTALVAGCINVGDFVEAKRVFNLMPERNVATWNALIGGLVKTGDLRNARKVFDEMPERNVVSYTTMIDGYAKAGDMASARFLFEQAPERDIVAWSALISGYEQNGQPNEAVKIFIRLGQINVKPDEFILVSLMSACSQVGSLELAKWVDCYLSRSEIDIRQAHVMTALIDMNAKCGNMDRAAKLFEEIPKRDVIQYCSVIQGLTIHGQEAQAVELFNRMISEGLIPDEIAFTIILNACSSAGLVEEGWHYFETMKNEYSIVPTPDHYACMVDLLSRKGRLKAAYELIKSMPVEPHAGAWGALLGACKLHCDVELGELVAARLFDLEPLNAGNYVLLSNIYAAAEQWLNVSLVRNKMKERGVRKIPGCSWIYFNK</sequence>
<dbReference type="NCBIfam" id="TIGR00756">
    <property type="entry name" value="PPR"/>
    <property type="match status" value="6"/>
</dbReference>
<evidence type="ECO:0000313" key="4">
    <source>
        <dbReference type="EMBL" id="EOY08375.1"/>
    </source>
</evidence>
<feature type="repeat" description="PPR" evidence="3">
    <location>
        <begin position="416"/>
        <end position="450"/>
    </location>
</feature>
<accession>A0A061ETI9</accession>
<gene>
    <name evidence="4" type="ORF">TCM_022737</name>
</gene>
<dbReference type="Gene3D" id="1.25.40.10">
    <property type="entry name" value="Tetratricopeptide repeat domain"/>
    <property type="match status" value="3"/>
</dbReference>
<keyword evidence="5" id="KW-1185">Reference proteome</keyword>
<feature type="repeat" description="PPR" evidence="3">
    <location>
        <begin position="120"/>
        <end position="154"/>
    </location>
</feature>
<dbReference type="GO" id="GO:0009451">
    <property type="term" value="P:RNA modification"/>
    <property type="evidence" value="ECO:0000318"/>
    <property type="project" value="GO_Central"/>
</dbReference>
<dbReference type="Proteomes" id="UP000026915">
    <property type="component" value="Chromosome 5"/>
</dbReference>
<dbReference type="GO" id="GO:0003723">
    <property type="term" value="F:RNA binding"/>
    <property type="evidence" value="ECO:0000318"/>
    <property type="project" value="GO_Central"/>
</dbReference>
<feature type="repeat" description="PPR" evidence="3">
    <location>
        <begin position="252"/>
        <end position="286"/>
    </location>
</feature>
<evidence type="ECO:0000256" key="2">
    <source>
        <dbReference type="ARBA" id="ARBA00061659"/>
    </source>
</evidence>
<dbReference type="Gramene" id="EOY08375">
    <property type="protein sequence ID" value="EOY08375"/>
    <property type="gene ID" value="TCM_022737"/>
</dbReference>
<dbReference type="Pfam" id="PF13041">
    <property type="entry name" value="PPR_2"/>
    <property type="match status" value="3"/>
</dbReference>
<dbReference type="Pfam" id="PF20431">
    <property type="entry name" value="E_motif"/>
    <property type="match status" value="1"/>
</dbReference>
<evidence type="ECO:0000313" key="5">
    <source>
        <dbReference type="Proteomes" id="UP000026915"/>
    </source>
</evidence>
<dbReference type="OMA" id="WVDSYVS"/>
<dbReference type="PANTHER" id="PTHR47926">
    <property type="entry name" value="PENTATRICOPEPTIDE REPEAT-CONTAINING PROTEIN"/>
    <property type="match status" value="1"/>
</dbReference>
<dbReference type="Pfam" id="PF01535">
    <property type="entry name" value="PPR"/>
    <property type="match status" value="4"/>
</dbReference>
<dbReference type="InterPro" id="IPR002885">
    <property type="entry name" value="PPR_rpt"/>
</dbReference>
<organism evidence="4 5">
    <name type="scientific">Theobroma cacao</name>
    <name type="common">Cacao</name>
    <name type="synonym">Cocoa</name>
    <dbReference type="NCBI Taxonomy" id="3641"/>
    <lineage>
        <taxon>Eukaryota</taxon>
        <taxon>Viridiplantae</taxon>
        <taxon>Streptophyta</taxon>
        <taxon>Embryophyta</taxon>
        <taxon>Tracheophyta</taxon>
        <taxon>Spermatophyta</taxon>
        <taxon>Magnoliopsida</taxon>
        <taxon>eudicotyledons</taxon>
        <taxon>Gunneridae</taxon>
        <taxon>Pentapetalae</taxon>
        <taxon>rosids</taxon>
        <taxon>malvids</taxon>
        <taxon>Malvales</taxon>
        <taxon>Malvaceae</taxon>
        <taxon>Byttnerioideae</taxon>
        <taxon>Theobroma</taxon>
    </lineage>
</organism>
<dbReference type="FunFam" id="1.25.40.10:FF:000334">
    <property type="entry name" value="Pentatricopeptide repeat-containing protein"/>
    <property type="match status" value="1"/>
</dbReference>
<protein>
    <submittedName>
        <fullName evidence="4">Pentatricopeptide repeat superfamily protein</fullName>
    </submittedName>
</protein>
<dbReference type="FunFam" id="1.25.40.10:FF:001156">
    <property type="entry name" value="Pentatricopeptide repeat-containing protein At5g61800"/>
    <property type="match status" value="1"/>
</dbReference>
<dbReference type="PROSITE" id="PS51375">
    <property type="entry name" value="PPR"/>
    <property type="match status" value="6"/>
</dbReference>
<dbReference type="InterPro" id="IPR046848">
    <property type="entry name" value="E_motif"/>
</dbReference>
<evidence type="ECO:0000256" key="1">
    <source>
        <dbReference type="ARBA" id="ARBA00022737"/>
    </source>
</evidence>
<dbReference type="InParanoid" id="A0A061ETI9"/>
<feature type="repeat" description="PPR" evidence="3">
    <location>
        <begin position="451"/>
        <end position="481"/>
    </location>
</feature>
<feature type="repeat" description="PPR" evidence="3">
    <location>
        <begin position="221"/>
        <end position="251"/>
    </location>
</feature>
<proteinExistence type="inferred from homology"/>
<dbReference type="FunCoup" id="A0A061ETI9">
    <property type="interactions" value="759"/>
</dbReference>
<keyword evidence="1" id="KW-0677">Repeat</keyword>
<dbReference type="SUPFAM" id="SSF81901">
    <property type="entry name" value="HCP-like"/>
    <property type="match status" value="1"/>
</dbReference>
<dbReference type="PANTHER" id="PTHR47926:SF467">
    <property type="entry name" value="REPEAT-CONTAINING PROTEIN, PUTATIVE-RELATED"/>
    <property type="match status" value="1"/>
</dbReference>
<reference evidence="4 5" key="1">
    <citation type="journal article" date="2013" name="Genome Biol.">
        <title>The genome sequence of the most widely cultivated cacao type and its use to identify candidate genes regulating pod color.</title>
        <authorList>
            <person name="Motamayor J.C."/>
            <person name="Mockaitis K."/>
            <person name="Schmutz J."/>
            <person name="Haiminen N."/>
            <person name="Iii D.L."/>
            <person name="Cornejo O."/>
            <person name="Findley S.D."/>
            <person name="Zheng P."/>
            <person name="Utro F."/>
            <person name="Royaert S."/>
            <person name="Saski C."/>
            <person name="Jenkins J."/>
            <person name="Podicheti R."/>
            <person name="Zhao M."/>
            <person name="Scheffler B.E."/>
            <person name="Stack J.C."/>
            <person name="Feltus F.A."/>
            <person name="Mustiga G.M."/>
            <person name="Amores F."/>
            <person name="Phillips W."/>
            <person name="Marelli J.P."/>
            <person name="May G.D."/>
            <person name="Shapiro H."/>
            <person name="Ma J."/>
            <person name="Bustamante C.D."/>
            <person name="Schnell R.J."/>
            <person name="Main D."/>
            <person name="Gilbert D."/>
            <person name="Parida L."/>
            <person name="Kuhn D.N."/>
        </authorList>
    </citation>
    <scope>NUCLEOTIDE SEQUENCE [LARGE SCALE GENOMIC DNA]</scope>
    <source>
        <strain evidence="5">cv. Matina 1-6</strain>
    </source>
</reference>
<comment type="similarity">
    <text evidence="2">Belongs to the PPR family. PCMP-E subfamily.</text>
</comment>
<dbReference type="AlphaFoldDB" id="A0A061ETI9"/>
<feature type="repeat" description="PPR" evidence="3">
    <location>
        <begin position="314"/>
        <end position="348"/>
    </location>
</feature>
<name>A0A061ETI9_THECC</name>